<dbReference type="OrthoDB" id="10472516at2759"/>
<organism evidence="2 3">
    <name type="scientific">Microdochium bolleyi</name>
    <dbReference type="NCBI Taxonomy" id="196109"/>
    <lineage>
        <taxon>Eukaryota</taxon>
        <taxon>Fungi</taxon>
        <taxon>Dikarya</taxon>
        <taxon>Ascomycota</taxon>
        <taxon>Pezizomycotina</taxon>
        <taxon>Sordariomycetes</taxon>
        <taxon>Xylariomycetidae</taxon>
        <taxon>Xylariales</taxon>
        <taxon>Microdochiaceae</taxon>
        <taxon>Microdochium</taxon>
    </lineage>
</organism>
<keyword evidence="3" id="KW-1185">Reference proteome</keyword>
<accession>A0A136IX24</accession>
<reference evidence="3" key="1">
    <citation type="submission" date="2016-02" db="EMBL/GenBank/DDBJ databases">
        <title>Draft genome sequence of Microdochium bolleyi, a fungal endophyte of beachgrass.</title>
        <authorList>
            <consortium name="DOE Joint Genome Institute"/>
            <person name="David A.S."/>
            <person name="May G."/>
            <person name="Haridas S."/>
            <person name="Lim J."/>
            <person name="Wang M."/>
            <person name="Labutti K."/>
            <person name="Lipzen A."/>
            <person name="Barry K."/>
            <person name="Grigoriev I.V."/>
        </authorList>
    </citation>
    <scope>NUCLEOTIDE SEQUENCE [LARGE SCALE GENOMIC DNA]</scope>
    <source>
        <strain evidence="3">J235TASD1</strain>
    </source>
</reference>
<protein>
    <submittedName>
        <fullName evidence="2">Uncharacterized protein</fullName>
    </submittedName>
</protein>
<dbReference type="Proteomes" id="UP000070501">
    <property type="component" value="Unassembled WGS sequence"/>
</dbReference>
<evidence type="ECO:0000313" key="2">
    <source>
        <dbReference type="EMBL" id="KXJ89266.1"/>
    </source>
</evidence>
<feature type="compositionally biased region" description="Low complexity" evidence="1">
    <location>
        <begin position="7"/>
        <end position="17"/>
    </location>
</feature>
<feature type="region of interest" description="Disordered" evidence="1">
    <location>
        <begin position="218"/>
        <end position="240"/>
    </location>
</feature>
<dbReference type="EMBL" id="KQ964255">
    <property type="protein sequence ID" value="KXJ89266.1"/>
    <property type="molecule type" value="Genomic_DNA"/>
</dbReference>
<evidence type="ECO:0000313" key="3">
    <source>
        <dbReference type="Proteomes" id="UP000070501"/>
    </source>
</evidence>
<feature type="region of interest" description="Disordered" evidence="1">
    <location>
        <begin position="1"/>
        <end position="27"/>
    </location>
</feature>
<dbReference type="InParanoid" id="A0A136IX24"/>
<dbReference type="AlphaFoldDB" id="A0A136IX24"/>
<evidence type="ECO:0000256" key="1">
    <source>
        <dbReference type="SAM" id="MobiDB-lite"/>
    </source>
</evidence>
<gene>
    <name evidence="2" type="ORF">Micbo1qcDRAFT_212616</name>
</gene>
<proteinExistence type="predicted"/>
<name>A0A136IX24_9PEZI</name>
<sequence>MASPFLSSSSSSPSSSSTETGRAPDTPGWILPIYPDTGWAANVDFLIMIITRADSTIALTDGNKSLEGCLECFAAEQTEDFETVTSTSPAIASDKTRFTRRWTTLGQPCTERIRRAAGLVNEVVPAEAGSRADLLLYVFRAVVPAGSWAFYLSKTACGEACQEDNRVFAVQVSDAMDAVTCSQVYERSTYATLRDVILKNREERRMFADQLKDFQYHGKPAGPARGDPASQVQVWPRVSG</sequence>